<dbReference type="EMBL" id="JAUEDM010000001">
    <property type="protein sequence ID" value="KAK3328816.1"/>
    <property type="molecule type" value="Genomic_DNA"/>
</dbReference>
<evidence type="ECO:0000259" key="3">
    <source>
        <dbReference type="PROSITE" id="PS51025"/>
    </source>
</evidence>
<dbReference type="AlphaFoldDB" id="A0AAE0MDR4"/>
<feature type="compositionally biased region" description="Basic and acidic residues" evidence="2">
    <location>
        <begin position="155"/>
        <end position="166"/>
    </location>
</feature>
<comment type="caution">
    <text evidence="4">The sequence shown here is derived from an EMBL/GenBank/DDBJ whole genome shotgun (WGS) entry which is preliminary data.</text>
</comment>
<dbReference type="SUPFAM" id="SSF101233">
    <property type="entry name" value="PWI domain"/>
    <property type="match status" value="1"/>
</dbReference>
<dbReference type="Gene3D" id="1.20.1390.10">
    <property type="entry name" value="PWI domain"/>
    <property type="match status" value="1"/>
</dbReference>
<keyword evidence="1" id="KW-0507">mRNA processing</keyword>
<dbReference type="Proteomes" id="UP001283341">
    <property type="component" value="Unassembled WGS sequence"/>
</dbReference>
<dbReference type="InterPro" id="IPR036483">
    <property type="entry name" value="PWI_dom_sf"/>
</dbReference>
<sequence>MATGVDAKLLKSTKFPPEFNQKVDMQKVNLQVMKNWIAPRITEILGLEDDVVTELVFNLIEDNRYGLQIQLTGFLDKDTPSFCKELWNLLLSAQASPQGVPKELLEAKKLEILMQEKAEAEKRDKLAEHDRQRRQDFDRRDRGRGGGRGGGGRGDSYRGGRDDRGGGRGGAPETGLLEDEEIHMSPAVVGTNPSDAVEDHVLTTDVDDLAPDRQPHAQLPDLCHEAPALTARSRERTPDLRTRQDVVALDRYRDHPPPSETARSASDHHAAVLAHHRPLAALPHQRDAGTLHLAAEAATDVGLEVALMAVADATHDPDRSVPLAAVVVLRHEDVPDVTAAASPGTGDAIAAVLA</sequence>
<dbReference type="GO" id="GO:0005681">
    <property type="term" value="C:spliceosomal complex"/>
    <property type="evidence" value="ECO:0007669"/>
    <property type="project" value="TreeGrafter"/>
</dbReference>
<reference evidence="4" key="2">
    <citation type="submission" date="2023-06" db="EMBL/GenBank/DDBJ databases">
        <authorList>
            <consortium name="Lawrence Berkeley National Laboratory"/>
            <person name="Haridas S."/>
            <person name="Hensen N."/>
            <person name="Bonometti L."/>
            <person name="Westerberg I."/>
            <person name="Brannstrom I.O."/>
            <person name="Guillou S."/>
            <person name="Cros-Aarteil S."/>
            <person name="Calhoun S."/>
            <person name="Kuo A."/>
            <person name="Mondo S."/>
            <person name="Pangilinan J."/>
            <person name="Riley R."/>
            <person name="Labutti K."/>
            <person name="Andreopoulos B."/>
            <person name="Lipzen A."/>
            <person name="Chen C."/>
            <person name="Yanf M."/>
            <person name="Daum C."/>
            <person name="Ng V."/>
            <person name="Clum A."/>
            <person name="Steindorff A."/>
            <person name="Ohm R."/>
            <person name="Martin F."/>
            <person name="Silar P."/>
            <person name="Natvig D."/>
            <person name="Lalanne C."/>
            <person name="Gautier V."/>
            <person name="Ament-Velasquez S.L."/>
            <person name="Kruys A."/>
            <person name="Hutchinson M.I."/>
            <person name="Powell A.J."/>
            <person name="Barry K."/>
            <person name="Miller A.N."/>
            <person name="Grigoriev I.V."/>
            <person name="Debuchy R."/>
            <person name="Gladieux P."/>
            <person name="Thoren M.H."/>
            <person name="Johannesson H."/>
        </authorList>
    </citation>
    <scope>NUCLEOTIDE SEQUENCE</scope>
    <source>
        <strain evidence="4">CBS 118394</strain>
    </source>
</reference>
<evidence type="ECO:0000313" key="4">
    <source>
        <dbReference type="EMBL" id="KAK3328816.1"/>
    </source>
</evidence>
<evidence type="ECO:0000256" key="1">
    <source>
        <dbReference type="ARBA" id="ARBA00022664"/>
    </source>
</evidence>
<dbReference type="InterPro" id="IPR052225">
    <property type="entry name" value="Ser/Arg_repetitive_matrix"/>
</dbReference>
<gene>
    <name evidence="4" type="ORF">B0H66DRAFT_526216</name>
</gene>
<proteinExistence type="predicted"/>
<dbReference type="GO" id="GO:0006397">
    <property type="term" value="P:mRNA processing"/>
    <property type="evidence" value="ECO:0007669"/>
    <property type="project" value="UniProtKB-KW"/>
</dbReference>
<evidence type="ECO:0000313" key="5">
    <source>
        <dbReference type="Proteomes" id="UP001283341"/>
    </source>
</evidence>
<dbReference type="InterPro" id="IPR002483">
    <property type="entry name" value="PWI_dom"/>
</dbReference>
<feature type="region of interest" description="Disordered" evidence="2">
    <location>
        <begin position="120"/>
        <end position="180"/>
    </location>
</feature>
<accession>A0AAE0MDR4</accession>
<reference evidence="4" key="1">
    <citation type="journal article" date="2023" name="Mol. Phylogenet. Evol.">
        <title>Genome-scale phylogeny and comparative genomics of the fungal order Sordariales.</title>
        <authorList>
            <person name="Hensen N."/>
            <person name="Bonometti L."/>
            <person name="Westerberg I."/>
            <person name="Brannstrom I.O."/>
            <person name="Guillou S."/>
            <person name="Cros-Aarteil S."/>
            <person name="Calhoun S."/>
            <person name="Haridas S."/>
            <person name="Kuo A."/>
            <person name="Mondo S."/>
            <person name="Pangilinan J."/>
            <person name="Riley R."/>
            <person name="LaButti K."/>
            <person name="Andreopoulos B."/>
            <person name="Lipzen A."/>
            <person name="Chen C."/>
            <person name="Yan M."/>
            <person name="Daum C."/>
            <person name="Ng V."/>
            <person name="Clum A."/>
            <person name="Steindorff A."/>
            <person name="Ohm R.A."/>
            <person name="Martin F."/>
            <person name="Silar P."/>
            <person name="Natvig D.O."/>
            <person name="Lalanne C."/>
            <person name="Gautier V."/>
            <person name="Ament-Velasquez S.L."/>
            <person name="Kruys A."/>
            <person name="Hutchinson M.I."/>
            <person name="Powell A.J."/>
            <person name="Barry K."/>
            <person name="Miller A.N."/>
            <person name="Grigoriev I.V."/>
            <person name="Debuchy R."/>
            <person name="Gladieux P."/>
            <person name="Hiltunen Thoren M."/>
            <person name="Johannesson H."/>
        </authorList>
    </citation>
    <scope>NUCLEOTIDE SEQUENCE</scope>
    <source>
        <strain evidence="4">CBS 118394</strain>
    </source>
</reference>
<organism evidence="4 5">
    <name type="scientific">Apodospora peruviana</name>
    <dbReference type="NCBI Taxonomy" id="516989"/>
    <lineage>
        <taxon>Eukaryota</taxon>
        <taxon>Fungi</taxon>
        <taxon>Dikarya</taxon>
        <taxon>Ascomycota</taxon>
        <taxon>Pezizomycotina</taxon>
        <taxon>Sordariomycetes</taxon>
        <taxon>Sordariomycetidae</taxon>
        <taxon>Sordariales</taxon>
        <taxon>Lasiosphaeriaceae</taxon>
        <taxon>Apodospora</taxon>
    </lineage>
</organism>
<feature type="compositionally biased region" description="Basic and acidic residues" evidence="2">
    <location>
        <begin position="120"/>
        <end position="144"/>
    </location>
</feature>
<name>A0AAE0MDR4_9PEZI</name>
<evidence type="ECO:0000256" key="2">
    <source>
        <dbReference type="SAM" id="MobiDB-lite"/>
    </source>
</evidence>
<dbReference type="SMART" id="SM00311">
    <property type="entry name" value="PWI"/>
    <property type="match status" value="1"/>
</dbReference>
<dbReference type="PANTHER" id="PTHR23148:SF0">
    <property type="entry name" value="SERINE_ARGININE REPETITIVE MATRIX PROTEIN 1"/>
    <property type="match status" value="1"/>
</dbReference>
<dbReference type="Pfam" id="PF01480">
    <property type="entry name" value="PWI"/>
    <property type="match status" value="1"/>
</dbReference>
<feature type="domain" description="PWI" evidence="3">
    <location>
        <begin position="12"/>
        <end position="107"/>
    </location>
</feature>
<dbReference type="GO" id="GO:0003723">
    <property type="term" value="F:RNA binding"/>
    <property type="evidence" value="ECO:0007669"/>
    <property type="project" value="TreeGrafter"/>
</dbReference>
<dbReference type="GO" id="GO:0048024">
    <property type="term" value="P:regulation of mRNA splicing, via spliceosome"/>
    <property type="evidence" value="ECO:0007669"/>
    <property type="project" value="TreeGrafter"/>
</dbReference>
<protein>
    <recommendedName>
        <fullName evidence="3">PWI domain-containing protein</fullName>
    </recommendedName>
</protein>
<dbReference type="PROSITE" id="PS51025">
    <property type="entry name" value="PWI"/>
    <property type="match status" value="1"/>
</dbReference>
<dbReference type="PANTHER" id="PTHR23148">
    <property type="entry name" value="SERINE/ARGININE REGULATED NUCLEAR MATRIX PROTEIN"/>
    <property type="match status" value="1"/>
</dbReference>
<keyword evidence="5" id="KW-1185">Reference proteome</keyword>